<dbReference type="InterPro" id="IPR050148">
    <property type="entry name" value="Terpene_synthase-like"/>
</dbReference>
<dbReference type="Proteomes" id="UP001604336">
    <property type="component" value="Unassembled WGS sequence"/>
</dbReference>
<dbReference type="Gene3D" id="1.10.600.10">
    <property type="entry name" value="Farnesyl Diphosphate Synthase"/>
    <property type="match status" value="1"/>
</dbReference>
<comment type="cofactor">
    <cofactor evidence="1">
        <name>Mg(2+)</name>
        <dbReference type="ChEBI" id="CHEBI:18420"/>
    </cofactor>
</comment>
<dbReference type="FunFam" id="1.50.10.130:FF:000002">
    <property type="entry name" value="Ent-copalyl diphosphate synthase, chloroplastic"/>
    <property type="match status" value="1"/>
</dbReference>
<name>A0ABD1Q827_9LAMI</name>
<comment type="similarity">
    <text evidence="3">Belongs to the terpene synthase family.</text>
</comment>
<feature type="domain" description="Terpene synthase metal-binding" evidence="8">
    <location>
        <begin position="494"/>
        <end position="729"/>
    </location>
</feature>
<dbReference type="AlphaFoldDB" id="A0ABD1Q827"/>
<evidence type="ECO:0000259" key="8">
    <source>
        <dbReference type="Pfam" id="PF03936"/>
    </source>
</evidence>
<dbReference type="FunFam" id="1.10.600.10:FF:000005">
    <property type="entry name" value="Ent-kaur-16-ene synthase, chloroplastic"/>
    <property type="match status" value="1"/>
</dbReference>
<keyword evidence="10" id="KW-1185">Reference proteome</keyword>
<dbReference type="EMBL" id="JBFOLK010000012">
    <property type="protein sequence ID" value="KAL2472353.1"/>
    <property type="molecule type" value="Genomic_DNA"/>
</dbReference>
<evidence type="ECO:0000259" key="7">
    <source>
        <dbReference type="Pfam" id="PF01397"/>
    </source>
</evidence>
<evidence type="ECO:0000256" key="6">
    <source>
        <dbReference type="ARBA" id="ARBA00023239"/>
    </source>
</evidence>
<evidence type="ECO:0000256" key="3">
    <source>
        <dbReference type="ARBA" id="ARBA00006333"/>
    </source>
</evidence>
<dbReference type="SUPFAM" id="SSF48239">
    <property type="entry name" value="Terpenoid cyclases/Protein prenyltransferases"/>
    <property type="match status" value="2"/>
</dbReference>
<dbReference type="Pfam" id="PF03936">
    <property type="entry name" value="Terpene_synth_C"/>
    <property type="match status" value="1"/>
</dbReference>
<feature type="domain" description="Terpene synthase N-terminal" evidence="7">
    <location>
        <begin position="225"/>
        <end position="422"/>
    </location>
</feature>
<dbReference type="InterPro" id="IPR001906">
    <property type="entry name" value="Terpene_synth_N"/>
</dbReference>
<dbReference type="Gene3D" id="1.50.10.160">
    <property type="match status" value="1"/>
</dbReference>
<evidence type="ECO:0000256" key="5">
    <source>
        <dbReference type="ARBA" id="ARBA00022842"/>
    </source>
</evidence>
<dbReference type="SUPFAM" id="SSF48576">
    <property type="entry name" value="Terpenoid synthases"/>
    <property type="match status" value="1"/>
</dbReference>
<keyword evidence="5" id="KW-0460">Magnesium</keyword>
<dbReference type="PANTHER" id="PTHR31739:SF33">
    <property type="entry name" value="CIS-ABIENOL SYNTHASE, CHLOROPLASTIC"/>
    <property type="match status" value="1"/>
</dbReference>
<dbReference type="InterPro" id="IPR008930">
    <property type="entry name" value="Terpenoid_cyclase/PrenylTrfase"/>
</dbReference>
<dbReference type="InterPro" id="IPR008949">
    <property type="entry name" value="Isoprenoid_synthase_dom_sf"/>
</dbReference>
<organism evidence="9 10">
    <name type="scientific">Abeliophyllum distichum</name>
    <dbReference type="NCBI Taxonomy" id="126358"/>
    <lineage>
        <taxon>Eukaryota</taxon>
        <taxon>Viridiplantae</taxon>
        <taxon>Streptophyta</taxon>
        <taxon>Embryophyta</taxon>
        <taxon>Tracheophyta</taxon>
        <taxon>Spermatophyta</taxon>
        <taxon>Magnoliopsida</taxon>
        <taxon>eudicotyledons</taxon>
        <taxon>Gunneridae</taxon>
        <taxon>Pentapetalae</taxon>
        <taxon>asterids</taxon>
        <taxon>lamiids</taxon>
        <taxon>Lamiales</taxon>
        <taxon>Oleaceae</taxon>
        <taxon>Forsythieae</taxon>
        <taxon>Abeliophyllum</taxon>
    </lineage>
</organism>
<sequence>MLLNNITPLSYYVIKNSKTASANAFPGRSLVCSPSCSLNVKTPLSSLATPNYQNVEDSIERIREAFGKKVHELSASSYDTAWVAMVPSLETPNKPYFPQCLDWIMEHQQKDGSWGPNPIHPSLVKDSLSCTLACLLALRKWAVGEDLVQRGLEFIGSNLRAANDKDQFSPIGFDITFPNMINYAKKFELVLPLDPAMYLNKDMEIQRRNGNLAYIAEGLGESHNWEEVLLAQQRSNGSLFNSPATTAAALIHCHNEKCLEYLHSILQTYKGWVPTVYPSTIYTRLCMIDTLERLGVGRYFKQEIERVLDETYRCWQQKDEEIFTDVTCFALAFRLLRVKGYEVTSDDFEAYSDQENFFNTASLQFTGATTVLELFRASQFKLYKKEGILDQIQAWTSMFLKQQLLNQTILDKRLHEQVKFTLKNFHGILDRLGYRRNIDLYDINEFQILKTSYRCPSIDNKDFLVLAQHDFNMHNAVHQKDLQELERWYKNNRLDCLKFGRRVLQTAYFLIASLLSGPELSEARISYAQCVILVTLIDDFFDDYGSREELLNIVELVKKWDEQPPASYSCEEVEILFSALFSTVNEMAAKGAIKQGRRRIKHVLLKQWLDLIEGFMKEWEWWNEKITPTMDEYLSFTHTTIGCKVSILTTIHFLGPKFSEDMISSEECTSLCWHVSLIARLLNDIQTYKKESAENSPNIVAMQVAQNQGSIAKDEIVAKIQDMVEESRRKLLQIVFQKQGSLVPKECKDLFWGTGKIGHYLYCQGGDEFTSPDEMIKDMKAVIYEQFKLLNSAA</sequence>
<dbReference type="InterPro" id="IPR005630">
    <property type="entry name" value="Terpene_synthase_metal-bd"/>
</dbReference>
<dbReference type="Pfam" id="PF01397">
    <property type="entry name" value="Terpene_synth"/>
    <property type="match status" value="1"/>
</dbReference>
<evidence type="ECO:0000256" key="1">
    <source>
        <dbReference type="ARBA" id="ARBA00001946"/>
    </source>
</evidence>
<comment type="pathway">
    <text evidence="2">Secondary metabolite biosynthesis; terpenoid biosynthesis.</text>
</comment>
<gene>
    <name evidence="9" type="ORF">Adt_40489</name>
</gene>
<evidence type="ECO:0000313" key="10">
    <source>
        <dbReference type="Proteomes" id="UP001604336"/>
    </source>
</evidence>
<keyword evidence="6" id="KW-0456">Lyase</keyword>
<accession>A0ABD1Q827</accession>
<keyword evidence="4" id="KW-0479">Metal-binding</keyword>
<proteinExistence type="inferred from homology"/>
<evidence type="ECO:0000256" key="2">
    <source>
        <dbReference type="ARBA" id="ARBA00004721"/>
    </source>
</evidence>
<dbReference type="InterPro" id="IPR036965">
    <property type="entry name" value="Terpene_synth_N_sf"/>
</dbReference>
<protein>
    <submittedName>
        <fullName evidence="9">Ent-kaur-16-ene synthase</fullName>
    </submittedName>
</protein>
<dbReference type="SFLD" id="SFLDG01014">
    <property type="entry name" value="Terpene_Cyclase_Like_1_N-term"/>
    <property type="match status" value="1"/>
</dbReference>
<comment type="caution">
    <text evidence="9">The sequence shown here is derived from an EMBL/GenBank/DDBJ whole genome shotgun (WGS) entry which is preliminary data.</text>
</comment>
<evidence type="ECO:0000313" key="9">
    <source>
        <dbReference type="EMBL" id="KAL2472353.1"/>
    </source>
</evidence>
<dbReference type="Gene3D" id="1.50.10.130">
    <property type="entry name" value="Terpene synthase, N-terminal domain"/>
    <property type="match status" value="1"/>
</dbReference>
<dbReference type="GO" id="GO:0016829">
    <property type="term" value="F:lyase activity"/>
    <property type="evidence" value="ECO:0007669"/>
    <property type="project" value="UniProtKB-KW"/>
</dbReference>
<dbReference type="GO" id="GO:0046872">
    <property type="term" value="F:metal ion binding"/>
    <property type="evidence" value="ECO:0007669"/>
    <property type="project" value="UniProtKB-KW"/>
</dbReference>
<dbReference type="PANTHER" id="PTHR31739">
    <property type="entry name" value="ENT-COPALYL DIPHOSPHATE SYNTHASE, CHLOROPLASTIC"/>
    <property type="match status" value="1"/>
</dbReference>
<evidence type="ECO:0000256" key="4">
    <source>
        <dbReference type="ARBA" id="ARBA00022723"/>
    </source>
</evidence>
<reference evidence="10" key="1">
    <citation type="submission" date="2024-07" db="EMBL/GenBank/DDBJ databases">
        <title>Two chromosome-level genome assemblies of Korean endemic species Abeliophyllum distichum and Forsythia ovata (Oleaceae).</title>
        <authorList>
            <person name="Jang H."/>
        </authorList>
    </citation>
    <scope>NUCLEOTIDE SEQUENCE [LARGE SCALE GENOMIC DNA]</scope>
</reference>